<accession>A0ABW3M9M6</accession>
<reference evidence="2" key="1">
    <citation type="journal article" date="2019" name="Int. J. Syst. Evol. Microbiol.">
        <title>The Global Catalogue of Microorganisms (GCM) 10K type strain sequencing project: providing services to taxonomists for standard genome sequencing and annotation.</title>
        <authorList>
            <consortium name="The Broad Institute Genomics Platform"/>
            <consortium name="The Broad Institute Genome Sequencing Center for Infectious Disease"/>
            <person name="Wu L."/>
            <person name="Ma J."/>
        </authorList>
    </citation>
    <scope>NUCLEOTIDE SEQUENCE [LARGE SCALE GENOMIC DNA]</scope>
    <source>
        <strain evidence="2">JCM 31486</strain>
    </source>
</reference>
<evidence type="ECO:0000313" key="2">
    <source>
        <dbReference type="Proteomes" id="UP001597045"/>
    </source>
</evidence>
<dbReference type="EMBL" id="JBHTIS010000831">
    <property type="protein sequence ID" value="MFD1046886.1"/>
    <property type="molecule type" value="Genomic_DNA"/>
</dbReference>
<sequence>GGQWSGSQHKGAAAAGIRLGTPGAVAVTSTSLVTMTVGVSLGGQIKEIKEVLSVVPIAQVDSIEVKRMGFAGVMAISVAGSSFKLEGKVSDMREFAAAFHRAKGTTP</sequence>
<name>A0ABW3M9M6_9PSEU</name>
<feature type="non-terminal residue" evidence="1">
    <location>
        <position position="1"/>
    </location>
</feature>
<protein>
    <recommendedName>
        <fullName evidence="3">YokE-like PH domain-containing protein</fullName>
    </recommendedName>
</protein>
<gene>
    <name evidence="1" type="ORF">ACFQ1S_15710</name>
</gene>
<keyword evidence="2" id="KW-1185">Reference proteome</keyword>
<organism evidence="1 2">
    <name type="scientific">Kibdelosporangium lantanae</name>
    <dbReference type="NCBI Taxonomy" id="1497396"/>
    <lineage>
        <taxon>Bacteria</taxon>
        <taxon>Bacillati</taxon>
        <taxon>Actinomycetota</taxon>
        <taxon>Actinomycetes</taxon>
        <taxon>Pseudonocardiales</taxon>
        <taxon>Pseudonocardiaceae</taxon>
        <taxon>Kibdelosporangium</taxon>
    </lineage>
</organism>
<comment type="caution">
    <text evidence="1">The sequence shown here is derived from an EMBL/GenBank/DDBJ whole genome shotgun (WGS) entry which is preliminary data.</text>
</comment>
<evidence type="ECO:0008006" key="3">
    <source>
        <dbReference type="Google" id="ProtNLM"/>
    </source>
</evidence>
<dbReference type="Proteomes" id="UP001597045">
    <property type="component" value="Unassembled WGS sequence"/>
</dbReference>
<evidence type="ECO:0000313" key="1">
    <source>
        <dbReference type="EMBL" id="MFD1046886.1"/>
    </source>
</evidence>
<proteinExistence type="predicted"/>